<evidence type="ECO:0000313" key="3">
    <source>
        <dbReference type="EMBL" id="SDD90607.1"/>
    </source>
</evidence>
<evidence type="ECO:0000256" key="1">
    <source>
        <dbReference type="ARBA" id="ARBA00008791"/>
    </source>
</evidence>
<sequence>MTVLSPPVVVAVGRSGSRAAVAHAAGEAVRRDRRLHLLHATTDPAPDDVLTAARRYADAAVAGLVPVTAGTVPGSPTAVLTGPAVDAALLVVGRSSYAGHPYVRTLTGVAAARVPAPVLAVPDDWVRRTAGPRVVVGVDEGANGGEALVEAFAAARAGGAALTLLASWWRPARDPEEVAAEVERATASLRAWHPDVPVDVRVVHGPAGEALIEASTDADLVVLGRHEPLLPGGSRLGPVARAVLRDARCPVLLSTPVDAHRVHVPGPRRTGSKGLPTGGVRP</sequence>
<dbReference type="EMBL" id="FMZM01000012">
    <property type="protein sequence ID" value="SDD90607.1"/>
    <property type="molecule type" value="Genomic_DNA"/>
</dbReference>
<evidence type="ECO:0000313" key="4">
    <source>
        <dbReference type="Proteomes" id="UP000199034"/>
    </source>
</evidence>
<dbReference type="Pfam" id="PF00582">
    <property type="entry name" value="Usp"/>
    <property type="match status" value="1"/>
</dbReference>
<organism evidence="3 4">
    <name type="scientific">Nocardioides lianchengensis</name>
    <dbReference type="NCBI Taxonomy" id="1045774"/>
    <lineage>
        <taxon>Bacteria</taxon>
        <taxon>Bacillati</taxon>
        <taxon>Actinomycetota</taxon>
        <taxon>Actinomycetes</taxon>
        <taxon>Propionibacteriales</taxon>
        <taxon>Nocardioidaceae</taxon>
        <taxon>Nocardioides</taxon>
    </lineage>
</organism>
<dbReference type="InterPro" id="IPR006015">
    <property type="entry name" value="Universal_stress_UspA"/>
</dbReference>
<feature type="domain" description="UspA" evidence="2">
    <location>
        <begin position="133"/>
        <end position="253"/>
    </location>
</feature>
<dbReference type="CDD" id="cd00293">
    <property type="entry name" value="USP-like"/>
    <property type="match status" value="1"/>
</dbReference>
<dbReference type="RefSeq" id="WP_090860093.1">
    <property type="nucleotide sequence ID" value="NZ_FMZM01000012.1"/>
</dbReference>
<proteinExistence type="inferred from homology"/>
<dbReference type="Proteomes" id="UP000199034">
    <property type="component" value="Unassembled WGS sequence"/>
</dbReference>
<dbReference type="PANTHER" id="PTHR46268:SF6">
    <property type="entry name" value="UNIVERSAL STRESS PROTEIN UP12"/>
    <property type="match status" value="1"/>
</dbReference>
<dbReference type="OrthoDB" id="3765568at2"/>
<gene>
    <name evidence="3" type="ORF">SAMN05421872_11276</name>
</gene>
<dbReference type="SUPFAM" id="SSF52402">
    <property type="entry name" value="Adenine nucleotide alpha hydrolases-like"/>
    <property type="match status" value="2"/>
</dbReference>
<reference evidence="3 4" key="1">
    <citation type="submission" date="2016-10" db="EMBL/GenBank/DDBJ databases">
        <authorList>
            <person name="de Groot N.N."/>
        </authorList>
    </citation>
    <scope>NUCLEOTIDE SEQUENCE [LARGE SCALE GENOMIC DNA]</scope>
    <source>
        <strain evidence="3 4">CGMCC 4.6858</strain>
    </source>
</reference>
<accession>A0A1G6YLQ1</accession>
<keyword evidence="4" id="KW-1185">Reference proteome</keyword>
<dbReference type="Gene3D" id="3.40.50.12370">
    <property type="match status" value="1"/>
</dbReference>
<evidence type="ECO:0000259" key="2">
    <source>
        <dbReference type="Pfam" id="PF00582"/>
    </source>
</evidence>
<protein>
    <submittedName>
        <fullName evidence="3">Nucleotide-binding universal stress protein, UspA family</fullName>
    </submittedName>
</protein>
<dbReference type="STRING" id="1045774.SAMN05421872_11276"/>
<dbReference type="PRINTS" id="PR01438">
    <property type="entry name" value="UNVRSLSTRESS"/>
</dbReference>
<comment type="similarity">
    <text evidence="1">Belongs to the universal stress protein A family.</text>
</comment>
<dbReference type="AlphaFoldDB" id="A0A1G6YLQ1"/>
<dbReference type="InterPro" id="IPR006016">
    <property type="entry name" value="UspA"/>
</dbReference>
<dbReference type="PANTHER" id="PTHR46268">
    <property type="entry name" value="STRESS RESPONSE PROTEIN NHAX"/>
    <property type="match status" value="1"/>
</dbReference>
<name>A0A1G6YLQ1_9ACTN</name>